<evidence type="ECO:0000313" key="2">
    <source>
        <dbReference type="Proteomes" id="UP000286501"/>
    </source>
</evidence>
<comment type="caution">
    <text evidence="1">The sequence shown here is derived from an EMBL/GenBank/DDBJ whole genome shotgun (WGS) entry which is preliminary data.</text>
</comment>
<sequence>MSDKLLEVVQDHTSLVQALQFILEAAETKKLPPYGILPVFNDDLLNDRLKGILELVTGEKYP</sequence>
<organism evidence="1 2">
    <name type="scientific">Segatella copri</name>
    <dbReference type="NCBI Taxonomy" id="165179"/>
    <lineage>
        <taxon>Bacteria</taxon>
        <taxon>Pseudomonadati</taxon>
        <taxon>Bacteroidota</taxon>
        <taxon>Bacteroidia</taxon>
        <taxon>Bacteroidales</taxon>
        <taxon>Prevotellaceae</taxon>
        <taxon>Segatella</taxon>
    </lineage>
</organism>
<name>A0A3R6KMS7_9BACT</name>
<dbReference type="Proteomes" id="UP000286501">
    <property type="component" value="Unassembled WGS sequence"/>
</dbReference>
<dbReference type="EMBL" id="QRIN01000070">
    <property type="protein sequence ID" value="RHG63341.1"/>
    <property type="molecule type" value="Genomic_DNA"/>
</dbReference>
<reference evidence="1 2" key="1">
    <citation type="submission" date="2018-08" db="EMBL/GenBank/DDBJ databases">
        <title>A genome reference for cultivated species of the human gut microbiota.</title>
        <authorList>
            <person name="Zou Y."/>
            <person name="Xue W."/>
            <person name="Luo G."/>
        </authorList>
    </citation>
    <scope>NUCLEOTIDE SEQUENCE [LARGE SCALE GENOMIC DNA]</scope>
    <source>
        <strain evidence="1 2">AM22-1</strain>
    </source>
</reference>
<dbReference type="RefSeq" id="WP_118201499.1">
    <property type="nucleotide sequence ID" value="NZ_JANDWJ010000017.1"/>
</dbReference>
<dbReference type="AlphaFoldDB" id="A0A3R6KMS7"/>
<protein>
    <submittedName>
        <fullName evidence="1">Uncharacterized protein</fullName>
    </submittedName>
</protein>
<evidence type="ECO:0000313" key="1">
    <source>
        <dbReference type="EMBL" id="RHG63341.1"/>
    </source>
</evidence>
<gene>
    <name evidence="1" type="ORF">DW250_13185</name>
</gene>
<accession>A0A3R6KMS7</accession>
<proteinExistence type="predicted"/>